<protein>
    <submittedName>
        <fullName evidence="1">Uncharacterized protein</fullName>
    </submittedName>
</protein>
<sequence>MNVLFLALGAARRRAVVEESAKVVADGGTATVVVAMAKQWKNDPFAPGVTVLDSSLLHRDELLWRLERLVVYRGPEFVLRRAFGRRGNSAVGAYRRKVADRFHRRAFLPVHKRLRKDVSSRLIAQHITRAARPYEWIIVSDQRSMPEAVAVLNELGPKSRIGVAWSADHVS</sequence>
<organism evidence="1 2">
    <name type="scientific">Actinoplanes regularis</name>
    <dbReference type="NCBI Taxonomy" id="52697"/>
    <lineage>
        <taxon>Bacteria</taxon>
        <taxon>Bacillati</taxon>
        <taxon>Actinomycetota</taxon>
        <taxon>Actinomycetes</taxon>
        <taxon>Micromonosporales</taxon>
        <taxon>Micromonosporaceae</taxon>
        <taxon>Actinoplanes</taxon>
    </lineage>
</organism>
<proteinExistence type="predicted"/>
<dbReference type="Proteomes" id="UP000198415">
    <property type="component" value="Unassembled WGS sequence"/>
</dbReference>
<dbReference type="AlphaFoldDB" id="A0A238VAJ0"/>
<evidence type="ECO:0000313" key="2">
    <source>
        <dbReference type="Proteomes" id="UP000198415"/>
    </source>
</evidence>
<accession>A0A238VAJ0</accession>
<reference evidence="1 2" key="1">
    <citation type="submission" date="2017-06" db="EMBL/GenBank/DDBJ databases">
        <authorList>
            <person name="Kim H.J."/>
            <person name="Triplett B.A."/>
        </authorList>
    </citation>
    <scope>NUCLEOTIDE SEQUENCE [LARGE SCALE GENOMIC DNA]</scope>
    <source>
        <strain evidence="1 2">DSM 43151</strain>
    </source>
</reference>
<gene>
    <name evidence="1" type="ORF">SAMN06264365_101928</name>
</gene>
<dbReference type="OrthoDB" id="3475775at2"/>
<evidence type="ECO:0000313" key="1">
    <source>
        <dbReference type="EMBL" id="SNR31266.1"/>
    </source>
</evidence>
<dbReference type="RefSeq" id="WP_089291638.1">
    <property type="nucleotide sequence ID" value="NZ_BOMU01000003.1"/>
</dbReference>
<name>A0A238VAJ0_9ACTN</name>
<dbReference type="EMBL" id="FZNR01000001">
    <property type="protein sequence ID" value="SNR31266.1"/>
    <property type="molecule type" value="Genomic_DNA"/>
</dbReference>
<keyword evidence="2" id="KW-1185">Reference proteome</keyword>